<reference evidence="4" key="1">
    <citation type="journal article" date="2019" name="Int. J. Syst. Evol. Microbiol.">
        <title>The Global Catalogue of Microorganisms (GCM) 10K type strain sequencing project: providing services to taxonomists for standard genome sequencing and annotation.</title>
        <authorList>
            <consortium name="The Broad Institute Genomics Platform"/>
            <consortium name="The Broad Institute Genome Sequencing Center for Infectious Disease"/>
            <person name="Wu L."/>
            <person name="Ma J."/>
        </authorList>
    </citation>
    <scope>NUCLEOTIDE SEQUENCE [LARGE SCALE GENOMIC DNA]</scope>
    <source>
        <strain evidence="4">JCM 16924</strain>
    </source>
</reference>
<proteinExistence type="inferred from homology"/>
<dbReference type="EMBL" id="BAAAZX010000017">
    <property type="protein sequence ID" value="GAA4009055.1"/>
    <property type="molecule type" value="Genomic_DNA"/>
</dbReference>
<dbReference type="Proteomes" id="UP001500456">
    <property type="component" value="Unassembled WGS sequence"/>
</dbReference>
<dbReference type="PANTHER" id="PTHR43943:SF2">
    <property type="entry name" value="DEHYDROGENASE_REDUCTASE 4"/>
    <property type="match status" value="1"/>
</dbReference>
<dbReference type="PRINTS" id="PR00081">
    <property type="entry name" value="GDHRDH"/>
</dbReference>
<dbReference type="SMART" id="SM00822">
    <property type="entry name" value="PKS_KR"/>
    <property type="match status" value="1"/>
</dbReference>
<dbReference type="PROSITE" id="PS00061">
    <property type="entry name" value="ADH_SHORT"/>
    <property type="match status" value="1"/>
</dbReference>
<dbReference type="InterPro" id="IPR002347">
    <property type="entry name" value="SDR_fam"/>
</dbReference>
<sequence>MTGERVTGERVTGERVTGEPTRFAASDLFDLTGKVALVTGGSRGLGLEMVRAFATAGADVVIASRKQDVCEAAAKEVRDLGRRALPVAAHVGHWEDLGRLADAAYEAFGTVDVLVNNAGMSPVAPSSSDTSEELFDKVIGVNFKGPFRLASLIGRRMAEGDGGSIINVSSSGALMPQPRFGPYAGAKAALNALTTVFALEYGPKVRVNTISAGPFLTDISKAWPEEKRQSTRSALGRPGRPEEIVSTALYLASDASSYTTGALIRVDGGLY</sequence>
<dbReference type="InterPro" id="IPR036291">
    <property type="entry name" value="NAD(P)-bd_dom_sf"/>
</dbReference>
<organism evidence="3 4">
    <name type="scientific">Streptomyces plumbiresistens</name>
    <dbReference type="NCBI Taxonomy" id="511811"/>
    <lineage>
        <taxon>Bacteria</taxon>
        <taxon>Bacillati</taxon>
        <taxon>Actinomycetota</taxon>
        <taxon>Actinomycetes</taxon>
        <taxon>Kitasatosporales</taxon>
        <taxon>Streptomycetaceae</taxon>
        <taxon>Streptomyces</taxon>
    </lineage>
</organism>
<accession>A0ABP7SB57</accession>
<dbReference type="InterPro" id="IPR020904">
    <property type="entry name" value="Sc_DH/Rdtase_CS"/>
</dbReference>
<dbReference type="CDD" id="cd05233">
    <property type="entry name" value="SDR_c"/>
    <property type="match status" value="1"/>
</dbReference>
<comment type="caution">
    <text evidence="3">The sequence shown here is derived from an EMBL/GenBank/DDBJ whole genome shotgun (WGS) entry which is preliminary data.</text>
</comment>
<name>A0ABP7SB57_9ACTN</name>
<evidence type="ECO:0000259" key="2">
    <source>
        <dbReference type="SMART" id="SM00822"/>
    </source>
</evidence>
<protein>
    <submittedName>
        <fullName evidence="3">Glucose 1-dehydrogenase</fullName>
    </submittedName>
</protein>
<evidence type="ECO:0000256" key="1">
    <source>
        <dbReference type="ARBA" id="ARBA00006484"/>
    </source>
</evidence>
<keyword evidence="4" id="KW-1185">Reference proteome</keyword>
<dbReference type="InterPro" id="IPR057326">
    <property type="entry name" value="KR_dom"/>
</dbReference>
<dbReference type="Gene3D" id="3.40.50.720">
    <property type="entry name" value="NAD(P)-binding Rossmann-like Domain"/>
    <property type="match status" value="1"/>
</dbReference>
<dbReference type="PANTHER" id="PTHR43943">
    <property type="entry name" value="DEHYDROGENASE/REDUCTASE (SDR FAMILY) MEMBER 4"/>
    <property type="match status" value="1"/>
</dbReference>
<dbReference type="PRINTS" id="PR00080">
    <property type="entry name" value="SDRFAMILY"/>
</dbReference>
<feature type="domain" description="Ketoreductase" evidence="2">
    <location>
        <begin position="34"/>
        <end position="219"/>
    </location>
</feature>
<dbReference type="Pfam" id="PF13561">
    <property type="entry name" value="adh_short_C2"/>
    <property type="match status" value="1"/>
</dbReference>
<dbReference type="SUPFAM" id="SSF51735">
    <property type="entry name" value="NAD(P)-binding Rossmann-fold domains"/>
    <property type="match status" value="1"/>
</dbReference>
<dbReference type="NCBIfam" id="NF005559">
    <property type="entry name" value="PRK07231.1"/>
    <property type="match status" value="1"/>
</dbReference>
<evidence type="ECO:0000313" key="3">
    <source>
        <dbReference type="EMBL" id="GAA4009055.1"/>
    </source>
</evidence>
<comment type="similarity">
    <text evidence="1">Belongs to the short-chain dehydrogenases/reductases (SDR) family.</text>
</comment>
<evidence type="ECO:0000313" key="4">
    <source>
        <dbReference type="Proteomes" id="UP001500456"/>
    </source>
</evidence>
<gene>
    <name evidence="3" type="ORF">GCM10022232_57250</name>
</gene>